<evidence type="ECO:0000259" key="1">
    <source>
        <dbReference type="Pfam" id="PF10536"/>
    </source>
</evidence>
<dbReference type="HOGENOM" id="CLU_058703_1_0_1"/>
<organism evidence="2 3">
    <name type="scientific">Amborella trichopoda</name>
    <dbReference type="NCBI Taxonomy" id="13333"/>
    <lineage>
        <taxon>Eukaryota</taxon>
        <taxon>Viridiplantae</taxon>
        <taxon>Streptophyta</taxon>
        <taxon>Embryophyta</taxon>
        <taxon>Tracheophyta</taxon>
        <taxon>Spermatophyta</taxon>
        <taxon>Magnoliopsida</taxon>
        <taxon>Amborellales</taxon>
        <taxon>Amborellaceae</taxon>
        <taxon>Amborella</taxon>
    </lineage>
</organism>
<dbReference type="InterPro" id="IPR019557">
    <property type="entry name" value="AminoTfrase-like_pln_mobile"/>
</dbReference>
<proteinExistence type="predicted"/>
<dbReference type="Proteomes" id="UP000017836">
    <property type="component" value="Unassembled WGS sequence"/>
</dbReference>
<dbReference type="OMA" id="PNANDAW"/>
<protein>
    <recommendedName>
        <fullName evidence="1">Aminotransferase-like plant mobile domain-containing protein</fullName>
    </recommendedName>
</protein>
<name>W1PUR4_AMBTC</name>
<gene>
    <name evidence="2" type="ORF">AMTR_s00022p00065900</name>
</gene>
<dbReference type="PANTHER" id="PTHR46033:SF1">
    <property type="entry name" value="PROTEIN MAIN-LIKE 2"/>
    <property type="match status" value="1"/>
</dbReference>
<dbReference type="PANTHER" id="PTHR46033">
    <property type="entry name" value="PROTEIN MAIN-LIKE 2"/>
    <property type="match status" value="1"/>
</dbReference>
<dbReference type="AlphaFoldDB" id="W1PUR4"/>
<dbReference type="InterPro" id="IPR044824">
    <property type="entry name" value="MAIN-like"/>
</dbReference>
<dbReference type="EMBL" id="KI392687">
    <property type="protein sequence ID" value="ERN11446.1"/>
    <property type="molecule type" value="Genomic_DNA"/>
</dbReference>
<accession>W1PUR4</accession>
<sequence>MHPSLEVLRFLHCSLDKENIYHRRYGKEMINEKPNANDAWLYTNNDQIDLVRRSGLYPLNIVSMNRHNCGTLSTIIERLHVETNTGHFNVDIVEMMPTLEDRWKVLRLKATGVVVIVRRVENYEEHIVRMIGQLPSGHSHSFIRLTWLRNRFRQIPQNYNRTTLLRYTGAYLFYLVRCTIFADFTDGTVPIIYLQFFEDINVAGQYAWSAATLSFLFRALSKVVHDDHQHLSTPAIILLVIWTPYDNYPNIGEESVENIYYGLRVREIALCRTYLICRYICEGYMLDHVLRQFGRHQGIPADPL</sequence>
<feature type="domain" description="Aminotransferase-like plant mobile" evidence="1">
    <location>
        <begin position="59"/>
        <end position="242"/>
    </location>
</feature>
<keyword evidence="3" id="KW-1185">Reference proteome</keyword>
<reference evidence="3" key="1">
    <citation type="journal article" date="2013" name="Science">
        <title>The Amborella genome and the evolution of flowering plants.</title>
        <authorList>
            <consortium name="Amborella Genome Project"/>
        </authorList>
    </citation>
    <scope>NUCLEOTIDE SEQUENCE [LARGE SCALE GENOMIC DNA]</scope>
</reference>
<evidence type="ECO:0000313" key="2">
    <source>
        <dbReference type="EMBL" id="ERN11446.1"/>
    </source>
</evidence>
<dbReference type="Gramene" id="ERN11446">
    <property type="protein sequence ID" value="ERN11446"/>
    <property type="gene ID" value="AMTR_s00022p00065900"/>
</dbReference>
<dbReference type="eggNOG" id="ENOG502QW7G">
    <property type="taxonomic scope" value="Eukaryota"/>
</dbReference>
<evidence type="ECO:0000313" key="3">
    <source>
        <dbReference type="Proteomes" id="UP000017836"/>
    </source>
</evidence>
<dbReference type="GO" id="GO:0010073">
    <property type="term" value="P:meristem maintenance"/>
    <property type="evidence" value="ECO:0007669"/>
    <property type="project" value="InterPro"/>
</dbReference>
<dbReference type="Pfam" id="PF10536">
    <property type="entry name" value="PMD"/>
    <property type="match status" value="1"/>
</dbReference>